<dbReference type="GO" id="GO:0004672">
    <property type="term" value="F:protein kinase activity"/>
    <property type="evidence" value="ECO:0007669"/>
    <property type="project" value="InterPro"/>
</dbReference>
<dbReference type="PROSITE" id="PS50011">
    <property type="entry name" value="PROTEIN_KINASE_DOM"/>
    <property type="match status" value="1"/>
</dbReference>
<name>A0A6A5V535_9PLEO</name>
<dbReference type="InterPro" id="IPR011009">
    <property type="entry name" value="Kinase-like_dom_sf"/>
</dbReference>
<accession>A0A6A5V535</accession>
<sequence length="222" mass="25423">MKICAAQIDGGTHTVHVLNDVLNFYGLQTPQGARTLPVEFLWEVLEGTLRALCFLHFGVQDMMLDEPNPNWEPVIHEDVHSENVFLDTGVSNYPRIRLGDFGISRARAEIREEWEMLPGEDFPEGYDSLDEWEATFTSEAEDLAGMMYQLCHQHPVGDEWENGEKLGGETWREGLSEDLRRVLQPLNELKKDLDPRLLEYTRHVVNTKAELILAGKLTFEVL</sequence>
<dbReference type="Gene3D" id="1.10.510.10">
    <property type="entry name" value="Transferase(Phosphotransferase) domain 1"/>
    <property type="match status" value="1"/>
</dbReference>
<dbReference type="OrthoDB" id="310217at2759"/>
<dbReference type="InterPro" id="IPR000719">
    <property type="entry name" value="Prot_kinase_dom"/>
</dbReference>
<proteinExistence type="predicted"/>
<keyword evidence="3" id="KW-1185">Reference proteome</keyword>
<dbReference type="SUPFAM" id="SSF56112">
    <property type="entry name" value="Protein kinase-like (PK-like)"/>
    <property type="match status" value="1"/>
</dbReference>
<protein>
    <recommendedName>
        <fullName evidence="1">Protein kinase domain-containing protein</fullName>
    </recommendedName>
</protein>
<evidence type="ECO:0000313" key="3">
    <source>
        <dbReference type="Proteomes" id="UP000800036"/>
    </source>
</evidence>
<organism evidence="2 3">
    <name type="scientific">Bimuria novae-zelandiae CBS 107.79</name>
    <dbReference type="NCBI Taxonomy" id="1447943"/>
    <lineage>
        <taxon>Eukaryota</taxon>
        <taxon>Fungi</taxon>
        <taxon>Dikarya</taxon>
        <taxon>Ascomycota</taxon>
        <taxon>Pezizomycotina</taxon>
        <taxon>Dothideomycetes</taxon>
        <taxon>Pleosporomycetidae</taxon>
        <taxon>Pleosporales</taxon>
        <taxon>Massarineae</taxon>
        <taxon>Didymosphaeriaceae</taxon>
        <taxon>Bimuria</taxon>
    </lineage>
</organism>
<dbReference type="EMBL" id="ML976687">
    <property type="protein sequence ID" value="KAF1972341.1"/>
    <property type="molecule type" value="Genomic_DNA"/>
</dbReference>
<dbReference type="Proteomes" id="UP000800036">
    <property type="component" value="Unassembled WGS sequence"/>
</dbReference>
<feature type="domain" description="Protein kinase" evidence="1">
    <location>
        <begin position="1"/>
        <end position="222"/>
    </location>
</feature>
<dbReference type="GO" id="GO:0005524">
    <property type="term" value="F:ATP binding"/>
    <property type="evidence" value="ECO:0007669"/>
    <property type="project" value="InterPro"/>
</dbReference>
<gene>
    <name evidence="2" type="ORF">BU23DRAFT_555137</name>
</gene>
<evidence type="ECO:0000313" key="2">
    <source>
        <dbReference type="EMBL" id="KAF1972341.1"/>
    </source>
</evidence>
<reference evidence="2" key="1">
    <citation type="journal article" date="2020" name="Stud. Mycol.">
        <title>101 Dothideomycetes genomes: a test case for predicting lifestyles and emergence of pathogens.</title>
        <authorList>
            <person name="Haridas S."/>
            <person name="Albert R."/>
            <person name="Binder M."/>
            <person name="Bloem J."/>
            <person name="Labutti K."/>
            <person name="Salamov A."/>
            <person name="Andreopoulos B."/>
            <person name="Baker S."/>
            <person name="Barry K."/>
            <person name="Bills G."/>
            <person name="Bluhm B."/>
            <person name="Cannon C."/>
            <person name="Castanera R."/>
            <person name="Culley D."/>
            <person name="Daum C."/>
            <person name="Ezra D."/>
            <person name="Gonzalez J."/>
            <person name="Henrissat B."/>
            <person name="Kuo A."/>
            <person name="Liang C."/>
            <person name="Lipzen A."/>
            <person name="Lutzoni F."/>
            <person name="Magnuson J."/>
            <person name="Mondo S."/>
            <person name="Nolan M."/>
            <person name="Ohm R."/>
            <person name="Pangilinan J."/>
            <person name="Park H.-J."/>
            <person name="Ramirez L."/>
            <person name="Alfaro M."/>
            <person name="Sun H."/>
            <person name="Tritt A."/>
            <person name="Yoshinaga Y."/>
            <person name="Zwiers L.-H."/>
            <person name="Turgeon B."/>
            <person name="Goodwin S."/>
            <person name="Spatafora J."/>
            <person name="Crous P."/>
            <person name="Grigoriev I."/>
        </authorList>
    </citation>
    <scope>NUCLEOTIDE SEQUENCE</scope>
    <source>
        <strain evidence="2">CBS 107.79</strain>
    </source>
</reference>
<dbReference type="AlphaFoldDB" id="A0A6A5V535"/>
<evidence type="ECO:0000259" key="1">
    <source>
        <dbReference type="PROSITE" id="PS50011"/>
    </source>
</evidence>